<name>A0AAV7K0H5_9METZ</name>
<dbReference type="AlphaFoldDB" id="A0AAV7K0H5"/>
<dbReference type="EMBL" id="JAKMXF010000221">
    <property type="protein sequence ID" value="KAI6654718.1"/>
    <property type="molecule type" value="Genomic_DNA"/>
</dbReference>
<dbReference type="InterPro" id="IPR011993">
    <property type="entry name" value="PH-like_dom_sf"/>
</dbReference>
<protein>
    <recommendedName>
        <fullName evidence="1">PH domain-containing protein</fullName>
    </recommendedName>
</protein>
<gene>
    <name evidence="2" type="ORF">LOD99_2597</name>
</gene>
<accession>A0AAV7K0H5</accession>
<proteinExistence type="predicted"/>
<dbReference type="SMART" id="SM00233">
    <property type="entry name" value="PH"/>
    <property type="match status" value="2"/>
</dbReference>
<organism evidence="2 3">
    <name type="scientific">Oopsacas minuta</name>
    <dbReference type="NCBI Taxonomy" id="111878"/>
    <lineage>
        <taxon>Eukaryota</taxon>
        <taxon>Metazoa</taxon>
        <taxon>Porifera</taxon>
        <taxon>Hexactinellida</taxon>
        <taxon>Hexasterophora</taxon>
        <taxon>Lyssacinosida</taxon>
        <taxon>Leucopsacidae</taxon>
        <taxon>Oopsacas</taxon>
    </lineage>
</organism>
<dbReference type="PROSITE" id="PS50003">
    <property type="entry name" value="PH_DOMAIN"/>
    <property type="match status" value="1"/>
</dbReference>
<dbReference type="Proteomes" id="UP001165289">
    <property type="component" value="Unassembled WGS sequence"/>
</dbReference>
<comment type="caution">
    <text evidence="2">The sequence shown here is derived from an EMBL/GenBank/DDBJ whole genome shotgun (WGS) entry which is preliminary data.</text>
</comment>
<evidence type="ECO:0000259" key="1">
    <source>
        <dbReference type="PROSITE" id="PS50003"/>
    </source>
</evidence>
<evidence type="ECO:0000313" key="3">
    <source>
        <dbReference type="Proteomes" id="UP001165289"/>
    </source>
</evidence>
<evidence type="ECO:0000313" key="2">
    <source>
        <dbReference type="EMBL" id="KAI6654718.1"/>
    </source>
</evidence>
<dbReference type="SUPFAM" id="SSF50729">
    <property type="entry name" value="PH domain-like"/>
    <property type="match status" value="1"/>
</dbReference>
<feature type="domain" description="PH" evidence="1">
    <location>
        <begin position="18"/>
        <end position="132"/>
    </location>
</feature>
<sequence>MYYSQFEDEALLQAGRETSYKQGILTTRTKKGDWRARWFNLTDKSIQVVNKKPRNDIVEQFVTLKEIELIQYPVSLSQGEGKFDLNNKSNYSATFGIQYIDRMDDNRKKLIAYASNVEECRKWVLYLKSFINKYREGRLDEISEYSDSLELSNEEKVHLEVSAKVYLYEKKAWGDRKVTLENGAMKFYNTKGKLKDEFYLSHVHDMGYPSQVRGGQSPPPYIATLKCMAFRIQSSLHTFSTCTMYIHKAEDSKHWRETIKSILEGQN</sequence>
<dbReference type="InterPro" id="IPR001849">
    <property type="entry name" value="PH_domain"/>
</dbReference>
<keyword evidence="3" id="KW-1185">Reference proteome</keyword>
<dbReference type="Gene3D" id="2.30.29.30">
    <property type="entry name" value="Pleckstrin-homology domain (PH domain)/Phosphotyrosine-binding domain (PTB)"/>
    <property type="match status" value="1"/>
</dbReference>
<reference evidence="2 3" key="1">
    <citation type="journal article" date="2023" name="BMC Biol.">
        <title>The compact genome of the sponge Oopsacas minuta (Hexactinellida) is lacking key metazoan core genes.</title>
        <authorList>
            <person name="Santini S."/>
            <person name="Schenkelaars Q."/>
            <person name="Jourda C."/>
            <person name="Duchesne M."/>
            <person name="Belahbib H."/>
            <person name="Rocher C."/>
            <person name="Selva M."/>
            <person name="Riesgo A."/>
            <person name="Vervoort M."/>
            <person name="Leys S.P."/>
            <person name="Kodjabachian L."/>
            <person name="Le Bivic A."/>
            <person name="Borchiellini C."/>
            <person name="Claverie J.M."/>
            <person name="Renard E."/>
        </authorList>
    </citation>
    <scope>NUCLEOTIDE SEQUENCE [LARGE SCALE GENOMIC DNA]</scope>
    <source>
        <strain evidence="2">SPO-2</strain>
    </source>
</reference>